<evidence type="ECO:0000313" key="5">
    <source>
        <dbReference type="EMBL" id="GEL48606.1"/>
    </source>
</evidence>
<keyword evidence="2" id="KW-1133">Transmembrane helix</keyword>
<organism evidence="5 7">
    <name type="scientific">Cellulomonas hominis</name>
    <dbReference type="NCBI Taxonomy" id="156981"/>
    <lineage>
        <taxon>Bacteria</taxon>
        <taxon>Bacillati</taxon>
        <taxon>Actinomycetota</taxon>
        <taxon>Actinomycetes</taxon>
        <taxon>Micrococcales</taxon>
        <taxon>Cellulomonadaceae</taxon>
        <taxon>Cellulomonas</taxon>
    </lineage>
</organism>
<keyword evidence="2" id="KW-0472">Membrane</keyword>
<dbReference type="Pfam" id="PF10081">
    <property type="entry name" value="Abhydrolase_9"/>
    <property type="match status" value="1"/>
</dbReference>
<dbReference type="InterPro" id="IPR027787">
    <property type="entry name" value="Alpha/beta-hydrolase_catalytic"/>
</dbReference>
<evidence type="ECO:0000313" key="7">
    <source>
        <dbReference type="Proteomes" id="UP000321723"/>
    </source>
</evidence>
<evidence type="ECO:0000259" key="3">
    <source>
        <dbReference type="Pfam" id="PF10081"/>
    </source>
</evidence>
<feature type="region of interest" description="Disordered" evidence="1">
    <location>
        <begin position="1"/>
        <end position="21"/>
    </location>
</feature>
<dbReference type="InterPro" id="IPR012037">
    <property type="entry name" value="Alpha/beta-hydrolase_fam"/>
</dbReference>
<dbReference type="InterPro" id="IPR027788">
    <property type="entry name" value="Alpha/beta-hydrolase_N_dom"/>
</dbReference>
<feature type="transmembrane region" description="Helical" evidence="2">
    <location>
        <begin position="116"/>
        <end position="135"/>
    </location>
</feature>
<dbReference type="Proteomes" id="UP000564629">
    <property type="component" value="Unassembled WGS sequence"/>
</dbReference>
<evidence type="ECO:0000259" key="4">
    <source>
        <dbReference type="Pfam" id="PF15420"/>
    </source>
</evidence>
<proteinExistence type="predicted"/>
<feature type="domain" description="Alpha/beta-hydrolase catalytic" evidence="3">
    <location>
        <begin position="286"/>
        <end position="572"/>
    </location>
</feature>
<evidence type="ECO:0000313" key="8">
    <source>
        <dbReference type="Proteomes" id="UP000564629"/>
    </source>
</evidence>
<reference evidence="5 7" key="1">
    <citation type="submission" date="2019-07" db="EMBL/GenBank/DDBJ databases">
        <title>Whole genome shotgun sequence of Cellulomonas hominis NBRC 16055.</title>
        <authorList>
            <person name="Hosoyama A."/>
            <person name="Uohara A."/>
            <person name="Ohji S."/>
            <person name="Ichikawa N."/>
        </authorList>
    </citation>
    <scope>NUCLEOTIDE SEQUENCE [LARGE SCALE GENOMIC DNA]</scope>
    <source>
        <strain evidence="5 7">NBRC 16055</strain>
    </source>
</reference>
<dbReference type="Pfam" id="PF15420">
    <property type="entry name" value="Abhydrolase_9_N"/>
    <property type="match status" value="1"/>
</dbReference>
<dbReference type="Proteomes" id="UP000321723">
    <property type="component" value="Unassembled WGS sequence"/>
</dbReference>
<dbReference type="EMBL" id="BJVQ01000090">
    <property type="protein sequence ID" value="GEL48606.1"/>
    <property type="molecule type" value="Genomic_DNA"/>
</dbReference>
<dbReference type="PIRSF" id="PIRSF007542">
    <property type="entry name" value="UCP007542"/>
    <property type="match status" value="1"/>
</dbReference>
<sequence>MDTDQPAAAPPQPATPAANRPAAASGFAPALRRAGGPVARWFARRRLSWSGMLGALLGLAAAMTPSLLPRPTLYLGLIAGVGTAAGYGLGVLVAWIVRRTGLPLPPVRVRRAAWRVLAWVGPVLAVVVVVVGAGWQNDVRELVGEQRRPSSWFLVGVIAFLVGLGLIALGRALRRLSRRIARLLGRWVPAPAASLLGVVLVALLVYWLAAGVLFRVVVDVADSVYAGTNAGTDEGVEPVTSDLRSGSPASAVSWDSLGRQGRTFVAGGPTTAEIGDVTGQAAVEPIRVYAGLDSAGDAAGRADLVVQELERTGAFDRSVLVVAGATGTGWTEPQQMAALEYLWGGDTAIATMQYSFLPSWISFLVDADRATEAGRVLFDAVHEAWSALPEDDRPQLVSYGLSLGSFAAQAPFGSVGDLTTRVDGALYVGTPNFTPLWRTITDDRDAGSPEWQPVVDDGETVRFASDGTDLGDLPGDWGAPRVAYLQHASDPVVWWSWDLLARQPDWLAEPRGPDVSGRVRWFPLITFVQVTVDQFFGVSVPDGHGHNYASQVVAAWADVTEPPGWTDADLADLQSLIDETLELPSLPGADVG</sequence>
<gene>
    <name evidence="5" type="ORF">CHO01_37220</name>
    <name evidence="6" type="ORF">HNR08_000285</name>
</gene>
<protein>
    <submittedName>
        <fullName evidence="5 6">Membrane protein</fullName>
    </submittedName>
</protein>
<keyword evidence="7" id="KW-1185">Reference proteome</keyword>
<feature type="transmembrane region" description="Helical" evidence="2">
    <location>
        <begin position="190"/>
        <end position="209"/>
    </location>
</feature>
<accession>A0A511FH81</accession>
<feature type="transmembrane region" description="Helical" evidence="2">
    <location>
        <begin position="74"/>
        <end position="96"/>
    </location>
</feature>
<keyword evidence="2" id="KW-0812">Transmembrane</keyword>
<comment type="caution">
    <text evidence="5">The sequence shown here is derived from an EMBL/GenBank/DDBJ whole genome shotgun (WGS) entry which is preliminary data.</text>
</comment>
<name>A0A511FH81_9CELL</name>
<dbReference type="AlphaFoldDB" id="A0A511FH81"/>
<dbReference type="EMBL" id="JACHDN010000001">
    <property type="protein sequence ID" value="MBB5471549.1"/>
    <property type="molecule type" value="Genomic_DNA"/>
</dbReference>
<evidence type="ECO:0000313" key="6">
    <source>
        <dbReference type="EMBL" id="MBB5471549.1"/>
    </source>
</evidence>
<feature type="transmembrane region" description="Helical" evidence="2">
    <location>
        <begin position="47"/>
        <end position="68"/>
    </location>
</feature>
<feature type="transmembrane region" description="Helical" evidence="2">
    <location>
        <begin position="150"/>
        <end position="169"/>
    </location>
</feature>
<dbReference type="RefSeq" id="WP_183834737.1">
    <property type="nucleotide sequence ID" value="NZ_BJVQ01000090.1"/>
</dbReference>
<evidence type="ECO:0000256" key="1">
    <source>
        <dbReference type="SAM" id="MobiDB-lite"/>
    </source>
</evidence>
<reference evidence="6 8" key="2">
    <citation type="submission" date="2020-08" db="EMBL/GenBank/DDBJ databases">
        <title>Sequencing the genomes of 1000 actinobacteria strains.</title>
        <authorList>
            <person name="Klenk H.-P."/>
        </authorList>
    </citation>
    <scope>NUCLEOTIDE SEQUENCE [LARGE SCALE GENOMIC DNA]</scope>
    <source>
        <strain evidence="6 8">DSM 9581</strain>
    </source>
</reference>
<feature type="domain" description="Alpha/beta-hydrolase N-terminal" evidence="4">
    <location>
        <begin position="63"/>
        <end position="269"/>
    </location>
</feature>
<evidence type="ECO:0000256" key="2">
    <source>
        <dbReference type="SAM" id="Phobius"/>
    </source>
</evidence>